<evidence type="ECO:0000313" key="2">
    <source>
        <dbReference type="Proteomes" id="UP000832097"/>
    </source>
</evidence>
<dbReference type="RefSeq" id="WP_243558673.1">
    <property type="nucleotide sequence ID" value="NZ_CP094528.1"/>
</dbReference>
<reference evidence="1 2" key="1">
    <citation type="submission" date="2022-03" db="EMBL/GenBank/DDBJ databases">
        <title>Mucilaginibacter sp. isolated from the gut of Protaetia brevitarsis seulensis larvae.</title>
        <authorList>
            <person name="Won M."/>
            <person name="Kim S.-J."/>
            <person name="Kwon S.-W."/>
        </authorList>
    </citation>
    <scope>NUCLEOTIDE SEQUENCE [LARGE SCALE GENOMIC DNA]</scope>
    <source>
        <strain evidence="1 2">CFWR-12</strain>
    </source>
</reference>
<proteinExistence type="predicted"/>
<evidence type="ECO:0008006" key="3">
    <source>
        <dbReference type="Google" id="ProtNLM"/>
    </source>
</evidence>
<keyword evidence="2" id="KW-1185">Reference proteome</keyword>
<protein>
    <recommendedName>
        <fullName evidence="3">ANTAR domain-containing protein</fullName>
    </recommendedName>
</protein>
<dbReference type="Proteomes" id="UP000832097">
    <property type="component" value="Chromosome"/>
</dbReference>
<evidence type="ECO:0000313" key="1">
    <source>
        <dbReference type="EMBL" id="UOE45931.1"/>
    </source>
</evidence>
<accession>A0ABY4C6W3</accession>
<organism evidence="1 2">
    <name type="scientific">Agromyces larvae</name>
    <dbReference type="NCBI Taxonomy" id="2929802"/>
    <lineage>
        <taxon>Bacteria</taxon>
        <taxon>Bacillati</taxon>
        <taxon>Actinomycetota</taxon>
        <taxon>Actinomycetes</taxon>
        <taxon>Micrococcales</taxon>
        <taxon>Microbacteriaceae</taxon>
        <taxon>Agromyces</taxon>
    </lineage>
</organism>
<sequence>MTDYRNNAAERIALAITAPQTEHEVPALVLAQIAQAEATLALVEQQKATNIALAGILVALSHKGDPDIRDWAVDAAAEVHGALADQPFREALGLA</sequence>
<gene>
    <name evidence="1" type="ORF">MTO99_09380</name>
</gene>
<dbReference type="EMBL" id="CP094528">
    <property type="protein sequence ID" value="UOE45931.1"/>
    <property type="molecule type" value="Genomic_DNA"/>
</dbReference>
<name>A0ABY4C6W3_9MICO</name>